<gene>
    <name evidence="1" type="ORF">PCOR1329_LOCUS35037</name>
</gene>
<accession>A0ABN9T314</accession>
<proteinExistence type="predicted"/>
<reference evidence="1" key="1">
    <citation type="submission" date="2023-10" db="EMBL/GenBank/DDBJ databases">
        <authorList>
            <person name="Chen Y."/>
            <person name="Shah S."/>
            <person name="Dougan E. K."/>
            <person name="Thang M."/>
            <person name="Chan C."/>
        </authorList>
    </citation>
    <scope>NUCLEOTIDE SEQUENCE [LARGE SCALE GENOMIC DNA]</scope>
</reference>
<sequence length="237" mass="24591">MYASALAARRAGVAAELERDRERAVECYLEAGRRLAEARDARFKSAWSRGEQDEGSDLRALQLEAEARAEYLLRLDVSTRACPTAEHLSEWPEDGMSAWQGAACAGAALGALAGGVPLALCAAAGAAWSASSNPEGAAALAGQATSEAVGAARIFDDRHDVSGQAWRFASQAAETARSVDQEYDASGCALRAGSAALEGARRADREYDLTGKVWSGAGAVAGGLWSLAGAGASMLRR</sequence>
<organism evidence="1 2">
    <name type="scientific">Prorocentrum cordatum</name>
    <dbReference type="NCBI Taxonomy" id="2364126"/>
    <lineage>
        <taxon>Eukaryota</taxon>
        <taxon>Sar</taxon>
        <taxon>Alveolata</taxon>
        <taxon>Dinophyceae</taxon>
        <taxon>Prorocentrales</taxon>
        <taxon>Prorocentraceae</taxon>
        <taxon>Prorocentrum</taxon>
    </lineage>
</organism>
<protein>
    <submittedName>
        <fullName evidence="1">Uncharacterized protein</fullName>
    </submittedName>
</protein>
<comment type="caution">
    <text evidence="1">The sequence shown here is derived from an EMBL/GenBank/DDBJ whole genome shotgun (WGS) entry which is preliminary data.</text>
</comment>
<dbReference type="EMBL" id="CAUYUJ010014283">
    <property type="protein sequence ID" value="CAK0839346.1"/>
    <property type="molecule type" value="Genomic_DNA"/>
</dbReference>
<dbReference type="Proteomes" id="UP001189429">
    <property type="component" value="Unassembled WGS sequence"/>
</dbReference>
<keyword evidence="2" id="KW-1185">Reference proteome</keyword>
<evidence type="ECO:0000313" key="1">
    <source>
        <dbReference type="EMBL" id="CAK0839346.1"/>
    </source>
</evidence>
<name>A0ABN9T314_9DINO</name>
<evidence type="ECO:0000313" key="2">
    <source>
        <dbReference type="Proteomes" id="UP001189429"/>
    </source>
</evidence>